<reference evidence="1" key="1">
    <citation type="submission" date="2019-12" db="EMBL/GenBank/DDBJ databases">
        <title>High-Quality draft genome sequences of three cyanobacteria isolated from the limestone walls of the Old Cathedral of Coimbra.</title>
        <authorList>
            <person name="Tiago I."/>
            <person name="Soares F."/>
            <person name="Portugal A."/>
        </authorList>
    </citation>
    <scope>NUCLEOTIDE SEQUENCE</scope>
    <source>
        <strain evidence="1">A</strain>
    </source>
</reference>
<sequence length="81" mass="9369">MKRYPLILQALSDFCDEYQLTQATRETYASDANRILESVVSGLTEEEILALMSQRGFEVEKSSYPSLIRILKELIQQRPRS</sequence>
<accession>A0A8J7Z6G7</accession>
<evidence type="ECO:0000313" key="1">
    <source>
        <dbReference type="EMBL" id="NDJ16365.1"/>
    </source>
</evidence>
<dbReference type="Proteomes" id="UP000646053">
    <property type="component" value="Unassembled WGS sequence"/>
</dbReference>
<organism evidence="1 2">
    <name type="scientific">Myxacorys almedinensis A</name>
    <dbReference type="NCBI Taxonomy" id="2690445"/>
    <lineage>
        <taxon>Bacteria</taxon>
        <taxon>Bacillati</taxon>
        <taxon>Cyanobacteriota</taxon>
        <taxon>Cyanophyceae</taxon>
        <taxon>Leptolyngbyales</taxon>
        <taxon>Leptolyngbyaceae</taxon>
        <taxon>Myxacorys</taxon>
        <taxon>Myxacorys almedinensis</taxon>
    </lineage>
</organism>
<comment type="caution">
    <text evidence="1">The sequence shown here is derived from an EMBL/GenBank/DDBJ whole genome shotgun (WGS) entry which is preliminary data.</text>
</comment>
<keyword evidence="2" id="KW-1185">Reference proteome</keyword>
<evidence type="ECO:0000313" key="2">
    <source>
        <dbReference type="Proteomes" id="UP000646053"/>
    </source>
</evidence>
<name>A0A8J7Z6G7_9CYAN</name>
<dbReference type="EMBL" id="WVIE01000003">
    <property type="protein sequence ID" value="NDJ16365.1"/>
    <property type="molecule type" value="Genomic_DNA"/>
</dbReference>
<gene>
    <name evidence="1" type="ORF">GS601_03505</name>
</gene>
<protein>
    <submittedName>
        <fullName evidence="1">Uncharacterized protein</fullName>
    </submittedName>
</protein>
<dbReference type="RefSeq" id="WP_162421881.1">
    <property type="nucleotide sequence ID" value="NZ_WVIE01000003.1"/>
</dbReference>
<proteinExistence type="predicted"/>
<dbReference type="AlphaFoldDB" id="A0A8J7Z6G7"/>